<evidence type="ECO:0000256" key="2">
    <source>
        <dbReference type="ARBA" id="ARBA00022980"/>
    </source>
</evidence>
<feature type="region of interest" description="Disordered" evidence="6">
    <location>
        <begin position="44"/>
        <end position="79"/>
    </location>
</feature>
<dbReference type="Proteomes" id="UP000178764">
    <property type="component" value="Unassembled WGS sequence"/>
</dbReference>
<dbReference type="GO" id="GO:0006412">
    <property type="term" value="P:translation"/>
    <property type="evidence" value="ECO:0007669"/>
    <property type="project" value="UniProtKB-UniRule"/>
</dbReference>
<evidence type="ECO:0000313" key="7">
    <source>
        <dbReference type="EMBL" id="OGD56094.1"/>
    </source>
</evidence>
<keyword evidence="5" id="KW-0699">rRNA-binding</keyword>
<comment type="function">
    <text evidence="5">Forms part of the polypeptide exit tunnel.</text>
</comment>
<gene>
    <name evidence="5" type="primary">rplD</name>
    <name evidence="7" type="ORF">A2V71_00435</name>
</gene>
<keyword evidence="2 5" id="KW-0689">Ribosomal protein</keyword>
<evidence type="ECO:0000256" key="1">
    <source>
        <dbReference type="ARBA" id="ARBA00010528"/>
    </source>
</evidence>
<keyword evidence="3 5" id="KW-0687">Ribonucleoprotein</keyword>
<organism evidence="7 8">
    <name type="scientific">Candidatus Berkelbacteria bacterium RBG_13_40_8</name>
    <dbReference type="NCBI Taxonomy" id="1797467"/>
    <lineage>
        <taxon>Bacteria</taxon>
        <taxon>Candidatus Berkelbacteria</taxon>
    </lineage>
</organism>
<dbReference type="InterPro" id="IPR013005">
    <property type="entry name" value="Ribosomal_uL4-like"/>
</dbReference>
<proteinExistence type="inferred from homology"/>
<comment type="function">
    <text evidence="5">One of the primary rRNA binding proteins, this protein initially binds near the 5'-end of the 23S rRNA. It is important during the early stages of 50S assembly. It makes multiple contacts with different domains of the 23S rRNA in the assembled 50S subunit and ribosome.</text>
</comment>
<dbReference type="Pfam" id="PF00573">
    <property type="entry name" value="Ribosomal_L4"/>
    <property type="match status" value="1"/>
</dbReference>
<dbReference type="SUPFAM" id="SSF52166">
    <property type="entry name" value="Ribosomal protein L4"/>
    <property type="match status" value="1"/>
</dbReference>
<keyword evidence="5" id="KW-0694">RNA-binding</keyword>
<evidence type="ECO:0000256" key="4">
    <source>
        <dbReference type="ARBA" id="ARBA00035244"/>
    </source>
</evidence>
<comment type="subunit">
    <text evidence="5">Part of the 50S ribosomal subunit.</text>
</comment>
<dbReference type="Gene3D" id="3.40.1370.10">
    <property type="match status" value="1"/>
</dbReference>
<dbReference type="AlphaFoldDB" id="A0A1F5DM05"/>
<sequence length="214" mass="24220">MVKTSIYNLRGEKEKDLDLNPEIFEVKENPSVLAQQVVVQMANKRKAISHTKTRDEVSGGGRKPFRQKGTGRARAGSSRSPLWVGGGVTFGPRKTRNYSKRVLKKIRSRSLRMLLSDKIKNKKFIILKDFDLPKISTSQIQAVFEKLPIEEGNILVVLDKMNVNVELSLANIPFAKSIRVENLSTLNLMKYDYIVITHDAVDKLGKILENKDVK</sequence>
<evidence type="ECO:0000256" key="5">
    <source>
        <dbReference type="HAMAP-Rule" id="MF_01328"/>
    </source>
</evidence>
<reference evidence="7 8" key="1">
    <citation type="journal article" date="2016" name="Nat. Commun.">
        <title>Thousands of microbial genomes shed light on interconnected biogeochemical processes in an aquifer system.</title>
        <authorList>
            <person name="Anantharaman K."/>
            <person name="Brown C.T."/>
            <person name="Hug L.A."/>
            <person name="Sharon I."/>
            <person name="Castelle C.J."/>
            <person name="Probst A.J."/>
            <person name="Thomas B.C."/>
            <person name="Singh A."/>
            <person name="Wilkins M.J."/>
            <person name="Karaoz U."/>
            <person name="Brodie E.L."/>
            <person name="Williams K.H."/>
            <person name="Hubbard S.S."/>
            <person name="Banfield J.F."/>
        </authorList>
    </citation>
    <scope>NUCLEOTIDE SEQUENCE [LARGE SCALE GENOMIC DNA]</scope>
</reference>
<evidence type="ECO:0000313" key="8">
    <source>
        <dbReference type="Proteomes" id="UP000178764"/>
    </source>
</evidence>
<protein>
    <recommendedName>
        <fullName evidence="4 5">Large ribosomal subunit protein uL4</fullName>
    </recommendedName>
</protein>
<dbReference type="InterPro" id="IPR023574">
    <property type="entry name" value="Ribosomal_uL4_dom_sf"/>
</dbReference>
<dbReference type="GO" id="GO:0019843">
    <property type="term" value="F:rRNA binding"/>
    <property type="evidence" value="ECO:0007669"/>
    <property type="project" value="UniProtKB-UniRule"/>
</dbReference>
<comment type="similarity">
    <text evidence="1 5">Belongs to the universal ribosomal protein uL4 family.</text>
</comment>
<dbReference type="EMBL" id="MEZT01000029">
    <property type="protein sequence ID" value="OGD56094.1"/>
    <property type="molecule type" value="Genomic_DNA"/>
</dbReference>
<dbReference type="GO" id="GO:1990904">
    <property type="term" value="C:ribonucleoprotein complex"/>
    <property type="evidence" value="ECO:0007669"/>
    <property type="project" value="UniProtKB-KW"/>
</dbReference>
<dbReference type="InterPro" id="IPR002136">
    <property type="entry name" value="Ribosomal_uL4"/>
</dbReference>
<dbReference type="PANTHER" id="PTHR10746:SF6">
    <property type="entry name" value="LARGE RIBOSOMAL SUBUNIT PROTEIN UL4M"/>
    <property type="match status" value="1"/>
</dbReference>
<dbReference type="NCBIfam" id="TIGR03953">
    <property type="entry name" value="rplD_bact"/>
    <property type="match status" value="1"/>
</dbReference>
<name>A0A1F5DM05_9BACT</name>
<accession>A0A1F5DM05</accession>
<dbReference type="PANTHER" id="PTHR10746">
    <property type="entry name" value="50S RIBOSOMAL PROTEIN L4"/>
    <property type="match status" value="1"/>
</dbReference>
<dbReference type="HAMAP" id="MF_01328_B">
    <property type="entry name" value="Ribosomal_uL4_B"/>
    <property type="match status" value="1"/>
</dbReference>
<evidence type="ECO:0000256" key="6">
    <source>
        <dbReference type="SAM" id="MobiDB-lite"/>
    </source>
</evidence>
<comment type="caution">
    <text evidence="7">The sequence shown here is derived from an EMBL/GenBank/DDBJ whole genome shotgun (WGS) entry which is preliminary data.</text>
</comment>
<dbReference type="GO" id="GO:0003735">
    <property type="term" value="F:structural constituent of ribosome"/>
    <property type="evidence" value="ECO:0007669"/>
    <property type="project" value="InterPro"/>
</dbReference>
<dbReference type="GO" id="GO:0005840">
    <property type="term" value="C:ribosome"/>
    <property type="evidence" value="ECO:0007669"/>
    <property type="project" value="UniProtKB-KW"/>
</dbReference>
<evidence type="ECO:0000256" key="3">
    <source>
        <dbReference type="ARBA" id="ARBA00023274"/>
    </source>
</evidence>